<dbReference type="RefSeq" id="WP_067014052.1">
    <property type="nucleotide sequence ID" value="NZ_FLOB01000002.1"/>
</dbReference>
<dbReference type="STRING" id="1792290.MSP8886_01397"/>
<sequence length="88" mass="9949">MTDPKFIELIEAATKEAEKAMLKFPQPNYVLLKIAEEAGEVVKEGVHCSEGRGDYKNLKTEITQVIAMLYRLHQEGDQTIGLEPIKNF</sequence>
<organism evidence="1 2">
    <name type="scientific">Marinomonas spartinae</name>
    <dbReference type="NCBI Taxonomy" id="1792290"/>
    <lineage>
        <taxon>Bacteria</taxon>
        <taxon>Pseudomonadati</taxon>
        <taxon>Pseudomonadota</taxon>
        <taxon>Gammaproteobacteria</taxon>
        <taxon>Oceanospirillales</taxon>
        <taxon>Oceanospirillaceae</taxon>
        <taxon>Marinomonas</taxon>
    </lineage>
</organism>
<evidence type="ECO:0000313" key="2">
    <source>
        <dbReference type="Proteomes" id="UP000092544"/>
    </source>
</evidence>
<protein>
    <recommendedName>
        <fullName evidence="3">NTP pyrophosphohydrolase MazG putative catalytic core domain-containing protein</fullName>
    </recommendedName>
</protein>
<dbReference type="AlphaFoldDB" id="A0A1A8TAB2"/>
<evidence type="ECO:0008006" key="3">
    <source>
        <dbReference type="Google" id="ProtNLM"/>
    </source>
</evidence>
<reference evidence="1 2" key="1">
    <citation type="submission" date="2016-06" db="EMBL/GenBank/DDBJ databases">
        <authorList>
            <person name="Kjaerup R.B."/>
            <person name="Dalgaard T.S."/>
            <person name="Juul-Madsen H.R."/>
        </authorList>
    </citation>
    <scope>NUCLEOTIDE SEQUENCE [LARGE SCALE GENOMIC DNA]</scope>
    <source>
        <strain evidence="1 2">CECT 8886</strain>
    </source>
</reference>
<proteinExistence type="predicted"/>
<keyword evidence="2" id="KW-1185">Reference proteome</keyword>
<accession>A0A1A8TAB2</accession>
<gene>
    <name evidence="1" type="ORF">MSP8886_01397</name>
</gene>
<name>A0A1A8TAB2_9GAMM</name>
<evidence type="ECO:0000313" key="1">
    <source>
        <dbReference type="EMBL" id="SBS28999.1"/>
    </source>
</evidence>
<dbReference type="EMBL" id="FLOB01000002">
    <property type="protein sequence ID" value="SBS28999.1"/>
    <property type="molecule type" value="Genomic_DNA"/>
</dbReference>
<dbReference type="OrthoDB" id="6573166at2"/>
<dbReference type="Proteomes" id="UP000092544">
    <property type="component" value="Unassembled WGS sequence"/>
</dbReference>